<accession>A0ACB7I1I5</accession>
<protein>
    <submittedName>
        <fullName evidence="1">Uncharacterized protein</fullName>
    </submittedName>
</protein>
<comment type="caution">
    <text evidence="1">The sequence shown here is derived from an EMBL/GenBank/DDBJ whole genome shotgun (WGS) entry which is preliminary data.</text>
</comment>
<keyword evidence="2" id="KW-1185">Reference proteome</keyword>
<organism evidence="1 2">
    <name type="scientific">Manihot esculenta</name>
    <name type="common">Cassava</name>
    <name type="synonym">Jatropha manihot</name>
    <dbReference type="NCBI Taxonomy" id="3983"/>
    <lineage>
        <taxon>Eukaryota</taxon>
        <taxon>Viridiplantae</taxon>
        <taxon>Streptophyta</taxon>
        <taxon>Embryophyta</taxon>
        <taxon>Tracheophyta</taxon>
        <taxon>Spermatophyta</taxon>
        <taxon>Magnoliopsida</taxon>
        <taxon>eudicotyledons</taxon>
        <taxon>Gunneridae</taxon>
        <taxon>Pentapetalae</taxon>
        <taxon>rosids</taxon>
        <taxon>fabids</taxon>
        <taxon>Malpighiales</taxon>
        <taxon>Euphorbiaceae</taxon>
        <taxon>Crotonoideae</taxon>
        <taxon>Manihoteae</taxon>
        <taxon>Manihot</taxon>
    </lineage>
</organism>
<name>A0ACB7I1I5_MANES</name>
<dbReference type="EMBL" id="CM004389">
    <property type="protein sequence ID" value="KAG8658909.1"/>
    <property type="molecule type" value="Genomic_DNA"/>
</dbReference>
<gene>
    <name evidence="1" type="ORF">MANES_03G204700v8</name>
</gene>
<evidence type="ECO:0000313" key="1">
    <source>
        <dbReference type="EMBL" id="KAG8658909.1"/>
    </source>
</evidence>
<sequence>MEDLIDDDFGDIYADVEVQASSAINSISNFAKLYTEPQEEEEECNNKVTTREVNRSPDEGILKSDLKQLSSICEKSNISEAGGSDSEDDLNIVLNDEDCKGFPVAAERNDCCDGFEEGKDEDDDGFCSIKRSHDKNGLHSSANWLGSDHGNGVKGGYNSQYPQYKHLKPYGSSFSSNNKVNNSVGLVCSSKSARGEWEDNRCKQNKISSTGQVANNRAMANSGGYGFSLPWYRTILDVNIDAFEEKKWKNPGVDISDFFNFGFNEESWKQYCISLEQLRQQCYMHARFNNKKSSKLTQAFEIELEHERSAQETIVEDISQVGSTSKSADMVVRQLELPKGRAIQVEDTTTGRQPTMDLRRPRLRDSDVVIQINVQDSNGNSSGTNDEELCHIDKSGLEASKTMDLYVDDMRDIHYSGSDSADESSAKSMGHIRSSSTNRHSQSDPSQMPLDLGGHDREQNSGADRYHHHHKVSAQTSAEISEEMETIEKVEEENGRNMCESEQYLSETELSIGYRSHFSLTSSYSGSDSEASRDSICSIPGRSDSLSRRQSSGAMLQEFVGSDNKYPESHGGVKKLDDSQHYSRNRSPILEARWNKNRRLRRVAEGRILPDTDNDASPMCGNQLYMDHHRRSEKMHDFGDYKGGYFPYDRQRDVFSCYGGERFADDHFRDICRKHPRIKYRRSIRDEIKPMERRNWNEDNLHKRRFGLDDREDVDRDWDCGGRDLSPEGLISHTYRDSRISVSKYKNFKQRGLQWRRKGDKMQSEKKTNYDDFLLANKNVDDVMLQKCDSHIPFIGRETNMHRRRDRYDYSPPLNLGNSWCVETADEHWNLNQQHLPSWSHIESYEANEGRWKDKMSQRSEIFDVADRYGRHRREIRGDKYRGSQWVDNHNDVDNADEDIVYTDDQIHWRRRKSSRKCGVLHEMHVESILKHQDDELYAKQSSCSYEKFSRHETFHAKCRSASGGWVVDDMQLEWHRRKMFKGESGAGFLNRNSYMMGRVEHKRTSGRCNDPVDLIFGEGKSSGRCSHTESLMSNGKFKKMDLKFAKERKVLKDFNETQTGKAAQTGTGISKLEDGRDNGKWLDKFPATKHNAGLDIEEGQIVPEEPFIEDPLEKKDASGSAAHISNVKKVVCNENVPRRCETNKVYDDQHILDTLAKMEKRRERFKDPVAFKREPDNSLTPQADLVGDPVETKHIRPARNRRWK</sequence>
<dbReference type="Proteomes" id="UP000091857">
    <property type="component" value="Chromosome 3"/>
</dbReference>
<evidence type="ECO:0000313" key="2">
    <source>
        <dbReference type="Proteomes" id="UP000091857"/>
    </source>
</evidence>
<proteinExistence type="predicted"/>
<reference evidence="2" key="1">
    <citation type="journal article" date="2016" name="Nat. Biotechnol.">
        <title>Sequencing wild and cultivated cassava and related species reveals extensive interspecific hybridization and genetic diversity.</title>
        <authorList>
            <person name="Bredeson J.V."/>
            <person name="Lyons J.B."/>
            <person name="Prochnik S.E."/>
            <person name="Wu G.A."/>
            <person name="Ha C.M."/>
            <person name="Edsinger-Gonzales E."/>
            <person name="Grimwood J."/>
            <person name="Schmutz J."/>
            <person name="Rabbi I.Y."/>
            <person name="Egesi C."/>
            <person name="Nauluvula P."/>
            <person name="Lebot V."/>
            <person name="Ndunguru J."/>
            <person name="Mkamilo G."/>
            <person name="Bart R.S."/>
            <person name="Setter T.L."/>
            <person name="Gleadow R.M."/>
            <person name="Kulakow P."/>
            <person name="Ferguson M.E."/>
            <person name="Rounsley S."/>
            <person name="Rokhsar D.S."/>
        </authorList>
    </citation>
    <scope>NUCLEOTIDE SEQUENCE [LARGE SCALE GENOMIC DNA]</scope>
    <source>
        <strain evidence="2">cv. AM560-2</strain>
    </source>
</reference>